<accession>A0ABR1JM86</accession>
<keyword evidence="3" id="KW-1185">Reference proteome</keyword>
<feature type="compositionally biased region" description="Polar residues" evidence="1">
    <location>
        <begin position="47"/>
        <end position="63"/>
    </location>
</feature>
<feature type="compositionally biased region" description="Basic and acidic residues" evidence="1">
    <location>
        <begin position="122"/>
        <end position="141"/>
    </location>
</feature>
<evidence type="ECO:0000313" key="2">
    <source>
        <dbReference type="EMBL" id="KAK7463575.1"/>
    </source>
</evidence>
<feature type="region of interest" description="Disordered" evidence="1">
    <location>
        <begin position="1"/>
        <end position="141"/>
    </location>
</feature>
<protein>
    <submittedName>
        <fullName evidence="2">Uncharacterized protein</fullName>
    </submittedName>
</protein>
<sequence>MSSGINNQNFASQIERNNQGIVDGRPEGQQPSAAPVTLDTYVDPDASLQSRHPTRMNAGQNPTMDAPPMPGATSAEIEAGVGDHFKPTGGMTSQELHHNGMHGRKREGEGVSQWGPTGQKNVELDRSERVTGRDQERFNQF</sequence>
<name>A0ABR1JM86_9AGAR</name>
<evidence type="ECO:0000256" key="1">
    <source>
        <dbReference type="SAM" id="MobiDB-lite"/>
    </source>
</evidence>
<proteinExistence type="predicted"/>
<dbReference type="Proteomes" id="UP001498398">
    <property type="component" value="Unassembled WGS sequence"/>
</dbReference>
<feature type="compositionally biased region" description="Polar residues" evidence="1">
    <location>
        <begin position="1"/>
        <end position="20"/>
    </location>
</feature>
<dbReference type="EMBL" id="JBANRG010000009">
    <property type="protein sequence ID" value="KAK7463575.1"/>
    <property type="molecule type" value="Genomic_DNA"/>
</dbReference>
<comment type="caution">
    <text evidence="2">The sequence shown here is derived from an EMBL/GenBank/DDBJ whole genome shotgun (WGS) entry which is preliminary data.</text>
</comment>
<gene>
    <name evidence="2" type="ORF">VKT23_006921</name>
</gene>
<evidence type="ECO:0000313" key="3">
    <source>
        <dbReference type="Proteomes" id="UP001498398"/>
    </source>
</evidence>
<organism evidence="2 3">
    <name type="scientific">Marasmiellus scandens</name>
    <dbReference type="NCBI Taxonomy" id="2682957"/>
    <lineage>
        <taxon>Eukaryota</taxon>
        <taxon>Fungi</taxon>
        <taxon>Dikarya</taxon>
        <taxon>Basidiomycota</taxon>
        <taxon>Agaricomycotina</taxon>
        <taxon>Agaricomycetes</taxon>
        <taxon>Agaricomycetidae</taxon>
        <taxon>Agaricales</taxon>
        <taxon>Marasmiineae</taxon>
        <taxon>Omphalotaceae</taxon>
        <taxon>Marasmiellus</taxon>
    </lineage>
</organism>
<reference evidence="2 3" key="1">
    <citation type="submission" date="2024-01" db="EMBL/GenBank/DDBJ databases">
        <title>A draft genome for the cacao thread blight pathogen Marasmiellus scandens.</title>
        <authorList>
            <person name="Baruah I.K."/>
            <person name="Leung J."/>
            <person name="Bukari Y."/>
            <person name="Amoako-Attah I."/>
            <person name="Meinhardt L.W."/>
            <person name="Bailey B.A."/>
            <person name="Cohen S.P."/>
        </authorList>
    </citation>
    <scope>NUCLEOTIDE SEQUENCE [LARGE SCALE GENOMIC DNA]</scope>
    <source>
        <strain evidence="2 3">GH-19</strain>
    </source>
</reference>